<dbReference type="EMBL" id="BAABJQ010000046">
    <property type="protein sequence ID" value="GAA5200936.1"/>
    <property type="molecule type" value="Genomic_DNA"/>
</dbReference>
<reference evidence="3" key="1">
    <citation type="journal article" date="2019" name="Int. J. Syst. Evol. Microbiol.">
        <title>The Global Catalogue of Microorganisms (GCM) 10K type strain sequencing project: providing services to taxonomists for standard genome sequencing and annotation.</title>
        <authorList>
            <consortium name="The Broad Institute Genomics Platform"/>
            <consortium name="The Broad Institute Genome Sequencing Center for Infectious Disease"/>
            <person name="Wu L."/>
            <person name="Ma J."/>
        </authorList>
    </citation>
    <scope>NUCLEOTIDE SEQUENCE [LARGE SCALE GENOMIC DNA]</scope>
    <source>
        <strain evidence="3">JCM 18304</strain>
    </source>
</reference>
<feature type="transmembrane region" description="Helical" evidence="1">
    <location>
        <begin position="78"/>
        <end position="100"/>
    </location>
</feature>
<keyword evidence="1" id="KW-1133">Transmembrane helix</keyword>
<feature type="transmembrane region" description="Helical" evidence="1">
    <location>
        <begin position="192"/>
        <end position="214"/>
    </location>
</feature>
<feature type="transmembrane region" description="Helical" evidence="1">
    <location>
        <begin position="12"/>
        <end position="32"/>
    </location>
</feature>
<dbReference type="RefSeq" id="WP_345638779.1">
    <property type="nucleotide sequence ID" value="NZ_BAABJQ010000046.1"/>
</dbReference>
<feature type="transmembrane region" description="Helical" evidence="1">
    <location>
        <begin position="126"/>
        <end position="148"/>
    </location>
</feature>
<organism evidence="2 3">
    <name type="scientific">Rugosimonospora acidiphila</name>
    <dbReference type="NCBI Taxonomy" id="556531"/>
    <lineage>
        <taxon>Bacteria</taxon>
        <taxon>Bacillati</taxon>
        <taxon>Actinomycetota</taxon>
        <taxon>Actinomycetes</taxon>
        <taxon>Micromonosporales</taxon>
        <taxon>Micromonosporaceae</taxon>
        <taxon>Rugosimonospora</taxon>
    </lineage>
</organism>
<protein>
    <submittedName>
        <fullName evidence="2">ABC transporter permease</fullName>
    </submittedName>
</protein>
<feature type="transmembrane region" description="Helical" evidence="1">
    <location>
        <begin position="168"/>
        <end position="185"/>
    </location>
</feature>
<evidence type="ECO:0000256" key="1">
    <source>
        <dbReference type="SAM" id="Phobius"/>
    </source>
</evidence>
<sequence>MTWLVWRQHRRAGLVMVIVLAAIAAFLVPTGLQMRHAAKGFSDCVAKLGHGQVVAPQALNDCHQLSQVFVNRYTPMTYVAILLLFAPVLVGMFWGAPLVAREVEQGTHRFAWTQGVSRRRWTLTKAALVGGFVVLAAVAYALLINWWIQPFTVGNGSRLASGLFDSQGVVPVAYTLFAVALGVFAGSYWRKVLPAMGVTLAGFAVVRLGVALIARPNFGTPEIAKIPVASQAIFNDFNGNLVLDRAVRLADGTTVMNDAMVSCPGGRARPVPAGGDPLAAACGKPGTYNWLSYQPADRFWPFQYIEAGIFVVLAAVLLLLAFRKVRQIS</sequence>
<accession>A0ABP9SS39</accession>
<keyword evidence="3" id="KW-1185">Reference proteome</keyword>
<comment type="caution">
    <text evidence="2">The sequence shown here is derived from an EMBL/GenBank/DDBJ whole genome shotgun (WGS) entry which is preliminary data.</text>
</comment>
<name>A0ABP9SS39_9ACTN</name>
<dbReference type="Proteomes" id="UP001501570">
    <property type="component" value="Unassembled WGS sequence"/>
</dbReference>
<keyword evidence="1" id="KW-0812">Transmembrane</keyword>
<feature type="transmembrane region" description="Helical" evidence="1">
    <location>
        <begin position="302"/>
        <end position="322"/>
    </location>
</feature>
<keyword evidence="1" id="KW-0472">Membrane</keyword>
<evidence type="ECO:0000313" key="3">
    <source>
        <dbReference type="Proteomes" id="UP001501570"/>
    </source>
</evidence>
<gene>
    <name evidence="2" type="ORF">GCM10023322_79920</name>
</gene>
<evidence type="ECO:0000313" key="2">
    <source>
        <dbReference type="EMBL" id="GAA5200936.1"/>
    </source>
</evidence>
<proteinExistence type="predicted"/>